<accession>A0A9N9N6E4</accession>
<dbReference type="SUPFAM" id="SSF52047">
    <property type="entry name" value="RNI-like"/>
    <property type="match status" value="1"/>
</dbReference>
<sequence length="501" mass="57875">DRDVTLDYVEFMKILNTSLDKEIRPKYTEHYYTGFLVHPNYSNRDLMVYMILKTFMTRCPKLERISIDLRRIYTRGPKEYFCSELKKERAPRLEYRHLPTEIYETLHSYSGDGPCLKQLSEVVCVTRRRKTSLLLSLTKFAPNIKYLVATIAYRQHFLDGDLERNYEKPKVEEEAASLATLIQSQKALSHFGLHMCSEGLPVVMSALKSQIDSLSSLSFVNMKNLNHKVLIGIKPLKKLQKLSFQLCTFQSDGSTFRSTNPEFPCLTELDLNGTFASDEMLENLLLMCPSALKSLNLGKRNIKYHFDSQELPPHKLINLISTLFPNLMHFKASIYPNEILQLYSLLSSCFDLTTLDLVGATQKSDDETSRLFLNLSEANLETLQNLKKLRLKGMMWSFSPFSFETFLRNSKLLEKLETLEIADSRDFGNQHLQVIIRCLEGTDKVTVRQINLDTCSLVSSRLLNKAKEMVVDNAYNNNDIDKLEKKHVICQKFLDLLKYCK</sequence>
<evidence type="ECO:0000313" key="2">
    <source>
        <dbReference type="EMBL" id="CAG8704664.1"/>
    </source>
</evidence>
<evidence type="ECO:0000313" key="3">
    <source>
        <dbReference type="Proteomes" id="UP000789342"/>
    </source>
</evidence>
<dbReference type="OrthoDB" id="2337667at2759"/>
<dbReference type="AlphaFoldDB" id="A0A9N9N6E4"/>
<keyword evidence="3" id="KW-1185">Reference proteome</keyword>
<dbReference type="InterPro" id="IPR032675">
    <property type="entry name" value="LRR_dom_sf"/>
</dbReference>
<feature type="domain" description="F-box/LRR-repeat protein 15/At3g58940/PEG3-like LRR" evidence="1">
    <location>
        <begin position="213"/>
        <end position="304"/>
    </location>
</feature>
<reference evidence="2" key="1">
    <citation type="submission" date="2021-06" db="EMBL/GenBank/DDBJ databases">
        <authorList>
            <person name="Kallberg Y."/>
            <person name="Tangrot J."/>
            <person name="Rosling A."/>
        </authorList>
    </citation>
    <scope>NUCLEOTIDE SEQUENCE</scope>
    <source>
        <strain evidence="2">CL551</strain>
    </source>
</reference>
<dbReference type="EMBL" id="CAJVPV010017930">
    <property type="protein sequence ID" value="CAG8704664.1"/>
    <property type="molecule type" value="Genomic_DNA"/>
</dbReference>
<feature type="non-terminal residue" evidence="2">
    <location>
        <position position="1"/>
    </location>
</feature>
<comment type="caution">
    <text evidence="2">The sequence shown here is derived from an EMBL/GenBank/DDBJ whole genome shotgun (WGS) entry which is preliminary data.</text>
</comment>
<evidence type="ECO:0000259" key="1">
    <source>
        <dbReference type="Pfam" id="PF24758"/>
    </source>
</evidence>
<dbReference type="InterPro" id="IPR055411">
    <property type="entry name" value="LRR_FXL15/At3g58940/PEG3-like"/>
</dbReference>
<organism evidence="2 3">
    <name type="scientific">Acaulospora morrowiae</name>
    <dbReference type="NCBI Taxonomy" id="94023"/>
    <lineage>
        <taxon>Eukaryota</taxon>
        <taxon>Fungi</taxon>
        <taxon>Fungi incertae sedis</taxon>
        <taxon>Mucoromycota</taxon>
        <taxon>Glomeromycotina</taxon>
        <taxon>Glomeromycetes</taxon>
        <taxon>Diversisporales</taxon>
        <taxon>Acaulosporaceae</taxon>
        <taxon>Acaulospora</taxon>
    </lineage>
</organism>
<proteinExistence type="predicted"/>
<dbReference type="Pfam" id="PF24758">
    <property type="entry name" value="LRR_At5g56370"/>
    <property type="match status" value="1"/>
</dbReference>
<gene>
    <name evidence="2" type="ORF">AMORRO_LOCUS12327</name>
</gene>
<name>A0A9N9N6E4_9GLOM</name>
<protein>
    <submittedName>
        <fullName evidence="2">18938_t:CDS:1</fullName>
    </submittedName>
</protein>
<dbReference type="Gene3D" id="3.80.10.10">
    <property type="entry name" value="Ribonuclease Inhibitor"/>
    <property type="match status" value="1"/>
</dbReference>
<dbReference type="Proteomes" id="UP000789342">
    <property type="component" value="Unassembled WGS sequence"/>
</dbReference>